<evidence type="ECO:0000313" key="4">
    <source>
        <dbReference type="Proteomes" id="UP000574390"/>
    </source>
</evidence>
<sequence length="120" mass="13276">FRTVEEAQSLVPGSIVDVQGVILTCTDVTTVHIAETDKRKSKRNFSLIDQTGAVQVTAWEEQATSSKVTPELASSNPIVALKSVYPESSWADIENLKDWWEAQTARDSKQDVIDLDSTHD</sequence>
<evidence type="ECO:0000256" key="1">
    <source>
        <dbReference type="ARBA" id="ARBA00023125"/>
    </source>
</evidence>
<evidence type="ECO:0000259" key="2">
    <source>
        <dbReference type="Pfam" id="PF16900"/>
    </source>
</evidence>
<comment type="caution">
    <text evidence="3">The sequence shown here is derived from an EMBL/GenBank/DDBJ whole genome shotgun (WGS) entry which is preliminary data.</text>
</comment>
<dbReference type="Gene3D" id="2.40.50.140">
    <property type="entry name" value="Nucleic acid-binding proteins"/>
    <property type="match status" value="1"/>
</dbReference>
<dbReference type="InterPro" id="IPR031657">
    <property type="entry name" value="REPA_OB_2"/>
</dbReference>
<feature type="non-terminal residue" evidence="3">
    <location>
        <position position="1"/>
    </location>
</feature>
<accession>A0A7J6SAF7</accession>
<gene>
    <name evidence="3" type="ORF">FOZ62_024097</name>
</gene>
<dbReference type="AlphaFoldDB" id="A0A7J6SAF7"/>
<dbReference type="SUPFAM" id="SSF50249">
    <property type="entry name" value="Nucleic acid-binding proteins"/>
    <property type="match status" value="1"/>
</dbReference>
<organism evidence="3 4">
    <name type="scientific">Perkinsus olseni</name>
    <name type="common">Perkinsus atlanticus</name>
    <dbReference type="NCBI Taxonomy" id="32597"/>
    <lineage>
        <taxon>Eukaryota</taxon>
        <taxon>Sar</taxon>
        <taxon>Alveolata</taxon>
        <taxon>Perkinsozoa</taxon>
        <taxon>Perkinsea</taxon>
        <taxon>Perkinsida</taxon>
        <taxon>Perkinsidae</taxon>
        <taxon>Perkinsus</taxon>
    </lineage>
</organism>
<keyword evidence="1" id="KW-0238">DNA-binding</keyword>
<proteinExistence type="predicted"/>
<protein>
    <recommendedName>
        <fullName evidence="2">Replication protein A OB domain-containing protein</fullName>
    </recommendedName>
</protein>
<reference evidence="3 4" key="1">
    <citation type="submission" date="2020-04" db="EMBL/GenBank/DDBJ databases">
        <title>Perkinsus olseni comparative genomics.</title>
        <authorList>
            <person name="Bogema D.R."/>
        </authorList>
    </citation>
    <scope>NUCLEOTIDE SEQUENCE [LARGE SCALE GENOMIC DNA]</scope>
    <source>
        <strain evidence="3">ATCC PRA-205</strain>
    </source>
</reference>
<feature type="domain" description="Replication protein A OB" evidence="2">
    <location>
        <begin position="6"/>
        <end position="84"/>
    </location>
</feature>
<dbReference type="Pfam" id="PF16900">
    <property type="entry name" value="REPA_OB_2"/>
    <property type="match status" value="1"/>
</dbReference>
<evidence type="ECO:0000313" key="3">
    <source>
        <dbReference type="EMBL" id="KAF4729944.1"/>
    </source>
</evidence>
<dbReference type="EMBL" id="JABANM010016138">
    <property type="protein sequence ID" value="KAF4729944.1"/>
    <property type="molecule type" value="Genomic_DNA"/>
</dbReference>
<dbReference type="Proteomes" id="UP000574390">
    <property type="component" value="Unassembled WGS sequence"/>
</dbReference>
<dbReference type="InterPro" id="IPR012340">
    <property type="entry name" value="NA-bd_OB-fold"/>
</dbReference>
<dbReference type="GO" id="GO:0003677">
    <property type="term" value="F:DNA binding"/>
    <property type="evidence" value="ECO:0007669"/>
    <property type="project" value="UniProtKB-KW"/>
</dbReference>
<name>A0A7J6SAF7_PEROL</name>